<dbReference type="EMBL" id="AMFJ01034352">
    <property type="protein sequence ID" value="EKD29573.1"/>
    <property type="molecule type" value="Genomic_DNA"/>
</dbReference>
<reference evidence="1" key="1">
    <citation type="journal article" date="2012" name="Science">
        <title>Fermentation, hydrogen, and sulfur metabolism in multiple uncultivated bacterial phyla.</title>
        <authorList>
            <person name="Wrighton K.C."/>
            <person name="Thomas B.C."/>
            <person name="Sharon I."/>
            <person name="Miller C.S."/>
            <person name="Castelle C.J."/>
            <person name="VerBerkmoes N.C."/>
            <person name="Wilkins M.J."/>
            <person name="Hettich R.L."/>
            <person name="Lipton M.S."/>
            <person name="Williams K.H."/>
            <person name="Long P.E."/>
            <person name="Banfield J.F."/>
        </authorList>
    </citation>
    <scope>NUCLEOTIDE SEQUENCE [LARGE SCALE GENOMIC DNA]</scope>
</reference>
<sequence length="80" mass="9722">MDDKKPIPNVRNRFFYFLMLSFFQFKNNVFSEFLVVLSKFELFSSCEISLLYIGDVSHDSWFRRDARHVCSFSFCHSRKY</sequence>
<accession>K1YB41</accession>
<name>K1YB41_9BACT</name>
<dbReference type="AlphaFoldDB" id="K1YB41"/>
<protein>
    <submittedName>
        <fullName evidence="1">Uncharacterized protein</fullName>
    </submittedName>
</protein>
<comment type="caution">
    <text evidence="1">The sequence shown here is derived from an EMBL/GenBank/DDBJ whole genome shotgun (WGS) entry which is preliminary data.</text>
</comment>
<organism evidence="1">
    <name type="scientific">uncultured bacterium</name>
    <name type="common">gcode 4</name>
    <dbReference type="NCBI Taxonomy" id="1234023"/>
    <lineage>
        <taxon>Bacteria</taxon>
        <taxon>environmental samples</taxon>
    </lineage>
</organism>
<evidence type="ECO:0000313" key="1">
    <source>
        <dbReference type="EMBL" id="EKD29573.1"/>
    </source>
</evidence>
<gene>
    <name evidence="1" type="ORF">ACD_78C00352G0005</name>
</gene>
<proteinExistence type="predicted"/>